<evidence type="ECO:0000313" key="2">
    <source>
        <dbReference type="EMBL" id="GMG33523.1"/>
    </source>
</evidence>
<dbReference type="AlphaFoldDB" id="A0A9W7DFQ0"/>
<protein>
    <submittedName>
        <fullName evidence="2">Unnamed protein product</fullName>
    </submittedName>
</protein>
<gene>
    <name evidence="2" type="ORF">Amon01_000428200</name>
</gene>
<keyword evidence="3" id="KW-1185">Reference proteome</keyword>
<dbReference type="EMBL" id="BSXU01002027">
    <property type="protein sequence ID" value="GMG33523.1"/>
    <property type="molecule type" value="Genomic_DNA"/>
</dbReference>
<keyword evidence="1" id="KW-0472">Membrane</keyword>
<keyword evidence="1" id="KW-1133">Transmembrane helix</keyword>
<feature type="transmembrane region" description="Helical" evidence="1">
    <location>
        <begin position="12"/>
        <end position="31"/>
    </location>
</feature>
<proteinExistence type="predicted"/>
<keyword evidence="1" id="KW-0812">Transmembrane</keyword>
<evidence type="ECO:0000313" key="3">
    <source>
        <dbReference type="Proteomes" id="UP001165063"/>
    </source>
</evidence>
<organism evidence="2 3">
    <name type="scientific">Ambrosiozyma monospora</name>
    <name type="common">Yeast</name>
    <name type="synonym">Endomycopsis monosporus</name>
    <dbReference type="NCBI Taxonomy" id="43982"/>
    <lineage>
        <taxon>Eukaryota</taxon>
        <taxon>Fungi</taxon>
        <taxon>Dikarya</taxon>
        <taxon>Ascomycota</taxon>
        <taxon>Saccharomycotina</taxon>
        <taxon>Pichiomycetes</taxon>
        <taxon>Pichiales</taxon>
        <taxon>Pichiaceae</taxon>
        <taxon>Ambrosiozyma</taxon>
    </lineage>
</organism>
<evidence type="ECO:0000256" key="1">
    <source>
        <dbReference type="SAM" id="Phobius"/>
    </source>
</evidence>
<accession>A0A9W7DFQ0</accession>
<comment type="caution">
    <text evidence="2">The sequence shown here is derived from an EMBL/GenBank/DDBJ whole genome shotgun (WGS) entry which is preliminary data.</text>
</comment>
<dbReference type="Proteomes" id="UP001165063">
    <property type="component" value="Unassembled WGS sequence"/>
</dbReference>
<name>A0A9W7DFQ0_AMBMO</name>
<sequence length="197" mass="21298">MQLQLQSQSISLSLFVKLFMIITLGSLPLVASELALLEDYDEDLATIATAAVVLDDMTNEPGYYYNIDSNLYSSIVTLADDLHKPITAHFDPPERHIHESLEDCAMAYFNMLPMMDKVSMLPKITSYYVDVYAHSYGCPPIVPGYTAGANFAMMTATKTIGNGAATAGGAGAGAGGSKPTGFDYQGYGNRFQKQNPN</sequence>
<reference evidence="2" key="1">
    <citation type="submission" date="2023-04" db="EMBL/GenBank/DDBJ databases">
        <title>Ambrosiozyma monospora NBRC 1965.</title>
        <authorList>
            <person name="Ichikawa N."/>
            <person name="Sato H."/>
            <person name="Tonouchi N."/>
        </authorList>
    </citation>
    <scope>NUCLEOTIDE SEQUENCE</scope>
    <source>
        <strain evidence="2">NBRC 1965</strain>
    </source>
</reference>